<dbReference type="AlphaFoldDB" id="A0A9X6X462"/>
<keyword evidence="1" id="KW-1133">Transmembrane helix</keyword>
<accession>A0A9X6X462</accession>
<keyword evidence="1" id="KW-0472">Membrane</keyword>
<sequence>MTREGFSLSSYGSFIALLCYIVTVLLLYFIGDAANISILQFPKEEAFQLESEKHTARSIVPLLLALPVYIIVLYKSKKV</sequence>
<organism evidence="2 3">
    <name type="scientific">Bacillus cereus</name>
    <dbReference type="NCBI Taxonomy" id="1396"/>
    <lineage>
        <taxon>Bacteria</taxon>
        <taxon>Bacillati</taxon>
        <taxon>Bacillota</taxon>
        <taxon>Bacilli</taxon>
        <taxon>Bacillales</taxon>
        <taxon>Bacillaceae</taxon>
        <taxon>Bacillus</taxon>
        <taxon>Bacillus cereus group</taxon>
    </lineage>
</organism>
<keyword evidence="1" id="KW-0812">Transmembrane</keyword>
<feature type="transmembrane region" description="Helical" evidence="1">
    <location>
        <begin position="12"/>
        <end position="31"/>
    </location>
</feature>
<reference evidence="2 3" key="1">
    <citation type="submission" date="2017-09" db="EMBL/GenBank/DDBJ databases">
        <title>Large-scale bioinformatics analysis of Bacillus genomes uncovers conserved roles of natural products in bacterial physiology.</title>
        <authorList>
            <consortium name="Agbiome Team Llc"/>
            <person name="Bleich R.M."/>
            <person name="Grubbs K.J."/>
            <person name="Santa Maria K.C."/>
            <person name="Allen S.E."/>
            <person name="Farag S."/>
            <person name="Shank E.A."/>
            <person name="Bowers A."/>
        </authorList>
    </citation>
    <scope>NUCLEOTIDE SEQUENCE [LARGE SCALE GENOMIC DNA]</scope>
    <source>
        <strain evidence="2 3">AFS083741</strain>
    </source>
</reference>
<name>A0A9X6X462_BACCE</name>
<dbReference type="Proteomes" id="UP000224413">
    <property type="component" value="Unassembled WGS sequence"/>
</dbReference>
<evidence type="ECO:0000313" key="3">
    <source>
        <dbReference type="Proteomes" id="UP000224413"/>
    </source>
</evidence>
<evidence type="ECO:0000256" key="1">
    <source>
        <dbReference type="SAM" id="Phobius"/>
    </source>
</evidence>
<protein>
    <submittedName>
        <fullName evidence="2">Uncharacterized protein</fullName>
    </submittedName>
</protein>
<dbReference type="RefSeq" id="WP_098583065.1">
    <property type="nucleotide sequence ID" value="NZ_NUWJ01000068.1"/>
</dbReference>
<gene>
    <name evidence="2" type="ORF">COI98_07745</name>
</gene>
<comment type="caution">
    <text evidence="2">The sequence shown here is derived from an EMBL/GenBank/DDBJ whole genome shotgun (WGS) entry which is preliminary data.</text>
</comment>
<proteinExistence type="predicted"/>
<evidence type="ECO:0000313" key="2">
    <source>
        <dbReference type="EMBL" id="PFK22552.1"/>
    </source>
</evidence>
<dbReference type="EMBL" id="NUWJ01000068">
    <property type="protein sequence ID" value="PFK22552.1"/>
    <property type="molecule type" value="Genomic_DNA"/>
</dbReference>
<feature type="transmembrane region" description="Helical" evidence="1">
    <location>
        <begin position="55"/>
        <end position="74"/>
    </location>
</feature>